<dbReference type="SUPFAM" id="SSF50475">
    <property type="entry name" value="FMN-binding split barrel"/>
    <property type="match status" value="1"/>
</dbReference>
<dbReference type="OrthoDB" id="2101473at2759"/>
<dbReference type="HOGENOM" id="CLU_065853_1_0_1"/>
<dbReference type="GeneID" id="19270449"/>
<dbReference type="EMBL" id="KI912111">
    <property type="protein sequence ID" value="ETS83560.1"/>
    <property type="molecule type" value="Genomic_DNA"/>
</dbReference>
<protein>
    <recommendedName>
        <fullName evidence="3">Transcriptional regulator</fullName>
    </recommendedName>
</protein>
<name>W3XBY3_PESFW</name>
<dbReference type="Proteomes" id="UP000030651">
    <property type="component" value="Unassembled WGS sequence"/>
</dbReference>
<dbReference type="OMA" id="IYHDTKD"/>
<sequence>MQITKAHAETSVSALRQLVRDHPLGVLTTAIPSSQHAFIQSSHIPWILDVEDDSSETELGVLRGHLARGNPQSKAMIESLSAPDRKETEVNKLEQEVLVLFTSQVHSYLTPKFYTETKPSTGKVVPTWDYTAVQAYGKATIYHDKSEEASSFLSKQIDDISLFMERNVAGHTSEGDRPKPWRVSDAPDSYVEILKKAIIGIEIKIERLEGVVKMSQDKGEGDRLGVIQGFKDMGTQLGHDMAEQVTKRHEIKKASKANAAA</sequence>
<dbReference type="RefSeq" id="XP_007832208.1">
    <property type="nucleotide sequence ID" value="XM_007834017.1"/>
</dbReference>
<accession>W3XBY3</accession>
<dbReference type="AlphaFoldDB" id="W3XBY3"/>
<evidence type="ECO:0000313" key="1">
    <source>
        <dbReference type="EMBL" id="ETS83560.1"/>
    </source>
</evidence>
<keyword evidence="2" id="KW-1185">Reference proteome</keyword>
<dbReference type="Gene3D" id="2.30.110.10">
    <property type="entry name" value="Electron Transport, Fmn-binding Protein, Chain A"/>
    <property type="match status" value="1"/>
</dbReference>
<dbReference type="InParanoid" id="W3XBY3"/>
<dbReference type="PANTHER" id="PTHR35802">
    <property type="entry name" value="PROTEASE SYNTHASE AND SPORULATION PROTEIN PAI 2"/>
    <property type="match status" value="1"/>
</dbReference>
<dbReference type="KEGG" id="pfy:PFICI_05436"/>
<dbReference type="PANTHER" id="PTHR35802:SF1">
    <property type="entry name" value="PROTEASE SYNTHASE AND SPORULATION PROTEIN PAI 2"/>
    <property type="match status" value="1"/>
</dbReference>
<dbReference type="InterPro" id="IPR012349">
    <property type="entry name" value="Split_barrel_FMN-bd"/>
</dbReference>
<dbReference type="PIRSF" id="PIRSF010372">
    <property type="entry name" value="PaiB"/>
    <property type="match status" value="1"/>
</dbReference>
<dbReference type="eggNOG" id="ENOG502RCZR">
    <property type="taxonomic scope" value="Eukaryota"/>
</dbReference>
<organism evidence="1 2">
    <name type="scientific">Pestalotiopsis fici (strain W106-1 / CGMCC3.15140)</name>
    <dbReference type="NCBI Taxonomy" id="1229662"/>
    <lineage>
        <taxon>Eukaryota</taxon>
        <taxon>Fungi</taxon>
        <taxon>Dikarya</taxon>
        <taxon>Ascomycota</taxon>
        <taxon>Pezizomycotina</taxon>
        <taxon>Sordariomycetes</taxon>
        <taxon>Xylariomycetidae</taxon>
        <taxon>Amphisphaeriales</taxon>
        <taxon>Sporocadaceae</taxon>
        <taxon>Pestalotiopsis</taxon>
    </lineage>
</organism>
<dbReference type="InterPro" id="IPR007396">
    <property type="entry name" value="TR_PAI2-type"/>
</dbReference>
<dbReference type="FunCoup" id="W3XBY3">
    <property type="interactions" value="17"/>
</dbReference>
<reference evidence="2" key="1">
    <citation type="journal article" date="2015" name="BMC Genomics">
        <title>Genomic and transcriptomic analysis of the endophytic fungus Pestalotiopsis fici reveals its lifestyle and high potential for synthesis of natural products.</title>
        <authorList>
            <person name="Wang X."/>
            <person name="Zhang X."/>
            <person name="Liu L."/>
            <person name="Xiang M."/>
            <person name="Wang W."/>
            <person name="Sun X."/>
            <person name="Che Y."/>
            <person name="Guo L."/>
            <person name="Liu G."/>
            <person name="Guo L."/>
            <person name="Wang C."/>
            <person name="Yin W.B."/>
            <person name="Stadler M."/>
            <person name="Zhang X."/>
            <person name="Liu X."/>
        </authorList>
    </citation>
    <scope>NUCLEOTIDE SEQUENCE [LARGE SCALE GENOMIC DNA]</scope>
    <source>
        <strain evidence="2">W106-1 / CGMCC3.15140</strain>
    </source>
</reference>
<gene>
    <name evidence="1" type="ORF">PFICI_05436</name>
</gene>
<proteinExistence type="predicted"/>
<evidence type="ECO:0008006" key="3">
    <source>
        <dbReference type="Google" id="ProtNLM"/>
    </source>
</evidence>
<dbReference type="Pfam" id="PF04299">
    <property type="entry name" value="FMN_bind_2"/>
    <property type="match status" value="1"/>
</dbReference>
<evidence type="ECO:0000313" key="2">
    <source>
        <dbReference type="Proteomes" id="UP000030651"/>
    </source>
</evidence>